<feature type="compositionally biased region" description="Polar residues" evidence="1">
    <location>
        <begin position="110"/>
        <end position="129"/>
    </location>
</feature>
<dbReference type="InterPro" id="IPR043502">
    <property type="entry name" value="DNA/RNA_pol_sf"/>
</dbReference>
<dbReference type="PANTHER" id="PTHR34072">
    <property type="entry name" value="ENZYMATIC POLYPROTEIN-RELATED"/>
    <property type="match status" value="1"/>
</dbReference>
<dbReference type="Proteomes" id="UP000326396">
    <property type="component" value="Linkage Group LG11"/>
</dbReference>
<comment type="caution">
    <text evidence="3">The sequence shown here is derived from an EMBL/GenBank/DDBJ whole genome shotgun (WGS) entry which is preliminary data.</text>
</comment>
<accession>A0A5N6PPV1</accession>
<feature type="region of interest" description="Disordered" evidence="1">
    <location>
        <begin position="110"/>
        <end position="151"/>
    </location>
</feature>
<dbReference type="OrthoDB" id="111931at2759"/>
<evidence type="ECO:0000256" key="1">
    <source>
        <dbReference type="SAM" id="MobiDB-lite"/>
    </source>
</evidence>
<dbReference type="Pfam" id="PF17919">
    <property type="entry name" value="RT_RNaseH_2"/>
    <property type="match status" value="1"/>
</dbReference>
<organism evidence="3 4">
    <name type="scientific">Mikania micrantha</name>
    <name type="common">bitter vine</name>
    <dbReference type="NCBI Taxonomy" id="192012"/>
    <lineage>
        <taxon>Eukaryota</taxon>
        <taxon>Viridiplantae</taxon>
        <taxon>Streptophyta</taxon>
        <taxon>Embryophyta</taxon>
        <taxon>Tracheophyta</taxon>
        <taxon>Spermatophyta</taxon>
        <taxon>Magnoliopsida</taxon>
        <taxon>eudicotyledons</taxon>
        <taxon>Gunneridae</taxon>
        <taxon>Pentapetalae</taxon>
        <taxon>asterids</taxon>
        <taxon>campanulids</taxon>
        <taxon>Asterales</taxon>
        <taxon>Asteraceae</taxon>
        <taxon>Asteroideae</taxon>
        <taxon>Heliantheae alliance</taxon>
        <taxon>Eupatorieae</taxon>
        <taxon>Mikania</taxon>
    </lineage>
</organism>
<dbReference type="SUPFAM" id="SSF56672">
    <property type="entry name" value="DNA/RNA polymerases"/>
    <property type="match status" value="1"/>
</dbReference>
<dbReference type="EMBL" id="SZYD01000003">
    <property type="protein sequence ID" value="KAD6795681.1"/>
    <property type="molecule type" value="Genomic_DNA"/>
</dbReference>
<dbReference type="InterPro" id="IPR041577">
    <property type="entry name" value="RT_RNaseH_2"/>
</dbReference>
<reference evidence="3 4" key="1">
    <citation type="submission" date="2019-05" db="EMBL/GenBank/DDBJ databases">
        <title>Mikania micrantha, genome provides insights into the molecular mechanism of rapid growth.</title>
        <authorList>
            <person name="Liu B."/>
        </authorList>
    </citation>
    <scope>NUCLEOTIDE SEQUENCE [LARGE SCALE GENOMIC DNA]</scope>
    <source>
        <strain evidence="3">NLD-2019</strain>
        <tissue evidence="3">Leaf</tissue>
    </source>
</reference>
<gene>
    <name evidence="3" type="ORF">E3N88_06577</name>
</gene>
<sequence>MLTQKDKKFNWEEKQEKAFQLLKQKLSNAPILTLPNGTDNFVVYCDASHQGLGCLLMQKDKVITYAPRQLRVHEKNCTTHELELGAVVFALKIWRHYLYATATHLSSKPVQISGHQPVTTQQPATTKQQWHPAAHGQASRLDPPASNVRQP</sequence>
<feature type="domain" description="Reverse transcriptase/retrotransposon-derived protein RNase H-like" evidence="2">
    <location>
        <begin position="11"/>
        <end position="102"/>
    </location>
</feature>
<dbReference type="PANTHER" id="PTHR34072:SF52">
    <property type="entry name" value="RIBONUCLEASE H"/>
    <property type="match status" value="1"/>
</dbReference>
<evidence type="ECO:0000259" key="2">
    <source>
        <dbReference type="Pfam" id="PF17919"/>
    </source>
</evidence>
<keyword evidence="4" id="KW-1185">Reference proteome</keyword>
<proteinExistence type="predicted"/>
<protein>
    <recommendedName>
        <fullName evidence="2">Reverse transcriptase/retrotransposon-derived protein RNase H-like domain-containing protein</fullName>
    </recommendedName>
</protein>
<name>A0A5N6PPV1_9ASTR</name>
<dbReference type="Gene3D" id="3.30.70.270">
    <property type="match status" value="1"/>
</dbReference>
<evidence type="ECO:0000313" key="3">
    <source>
        <dbReference type="EMBL" id="KAD6795681.1"/>
    </source>
</evidence>
<evidence type="ECO:0000313" key="4">
    <source>
        <dbReference type="Proteomes" id="UP000326396"/>
    </source>
</evidence>
<dbReference type="InterPro" id="IPR043128">
    <property type="entry name" value="Rev_trsase/Diguanyl_cyclase"/>
</dbReference>
<dbReference type="AlphaFoldDB" id="A0A5N6PPV1"/>